<keyword evidence="6" id="KW-0175">Coiled coil</keyword>
<dbReference type="InterPro" id="IPR016763">
    <property type="entry name" value="VAP"/>
</dbReference>
<dbReference type="InterPro" id="IPR008962">
    <property type="entry name" value="PapD-like_sf"/>
</dbReference>
<keyword evidence="3 8" id="KW-0812">Transmembrane</keyword>
<dbReference type="GO" id="GO:0005789">
    <property type="term" value="C:endoplasmic reticulum membrane"/>
    <property type="evidence" value="ECO:0000318"/>
    <property type="project" value="GO_Central"/>
</dbReference>
<dbReference type="EMBL" id="LFYR01002060">
    <property type="protein sequence ID" value="KMZ57490.1"/>
    <property type="molecule type" value="Genomic_DNA"/>
</dbReference>
<dbReference type="Pfam" id="PF00635">
    <property type="entry name" value="Motile_Sperm"/>
    <property type="match status" value="1"/>
</dbReference>
<dbReference type="InterPro" id="IPR013783">
    <property type="entry name" value="Ig-like_fold"/>
</dbReference>
<dbReference type="PANTHER" id="PTHR10809:SF6">
    <property type="entry name" value="AT11025P-RELATED"/>
    <property type="match status" value="1"/>
</dbReference>
<evidence type="ECO:0000256" key="2">
    <source>
        <dbReference type="ARBA" id="ARBA00008932"/>
    </source>
</evidence>
<evidence type="ECO:0000256" key="4">
    <source>
        <dbReference type="ARBA" id="ARBA00022989"/>
    </source>
</evidence>
<dbReference type="FunFam" id="2.60.40.10:FF:000813">
    <property type="entry name" value="Vesicle-associated protein 1-1"/>
    <property type="match status" value="1"/>
</dbReference>
<dbReference type="Proteomes" id="UP000036987">
    <property type="component" value="Unassembled WGS sequence"/>
</dbReference>
<dbReference type="OMA" id="VELWICD"/>
<evidence type="ECO:0000259" key="9">
    <source>
        <dbReference type="PROSITE" id="PS50202"/>
    </source>
</evidence>
<evidence type="ECO:0000256" key="3">
    <source>
        <dbReference type="ARBA" id="ARBA00022692"/>
    </source>
</evidence>
<dbReference type="GO" id="GO:0090158">
    <property type="term" value="P:endoplasmic reticulum membrane organization"/>
    <property type="evidence" value="ECO:0000318"/>
    <property type="project" value="GO_Central"/>
</dbReference>
<dbReference type="AlphaFoldDB" id="A0A0K9NNC2"/>
<name>A0A0K9NNC2_ZOSMR</name>
<dbReference type="GO" id="GO:0061817">
    <property type="term" value="P:endoplasmic reticulum-plasma membrane tethering"/>
    <property type="evidence" value="ECO:0000318"/>
    <property type="project" value="GO_Central"/>
</dbReference>
<feature type="domain" description="MSP" evidence="9">
    <location>
        <begin position="6"/>
        <end position="129"/>
    </location>
</feature>
<evidence type="ECO:0000256" key="8">
    <source>
        <dbReference type="SAM" id="Phobius"/>
    </source>
</evidence>
<keyword evidence="11" id="KW-1185">Reference proteome</keyword>
<dbReference type="GO" id="GO:0043495">
    <property type="term" value="F:protein-membrane adaptor activity"/>
    <property type="evidence" value="ECO:0000318"/>
    <property type="project" value="GO_Central"/>
</dbReference>
<dbReference type="Gene3D" id="2.60.40.10">
    <property type="entry name" value="Immunoglobulins"/>
    <property type="match status" value="1"/>
</dbReference>
<proteinExistence type="inferred from homology"/>
<dbReference type="SUPFAM" id="SSF49354">
    <property type="entry name" value="PapD-like"/>
    <property type="match status" value="1"/>
</dbReference>
<evidence type="ECO:0000256" key="7">
    <source>
        <dbReference type="SAM" id="MobiDB-lite"/>
    </source>
</evidence>
<protein>
    <submittedName>
        <fullName evidence="10">Putative Vesicle-associated membrane protein</fullName>
    </submittedName>
</protein>
<gene>
    <name evidence="10" type="ORF">ZOSMA_85G00580</name>
</gene>
<comment type="similarity">
    <text evidence="2">Belongs to the VAMP-associated protein (VAP) (TC 9.B.17) family.</text>
</comment>
<dbReference type="PANTHER" id="PTHR10809">
    <property type="entry name" value="VESICLE-ASSOCIATED MEMBRANE PROTEIN-ASSOCIATED PROTEIN"/>
    <property type="match status" value="1"/>
</dbReference>
<evidence type="ECO:0000256" key="6">
    <source>
        <dbReference type="SAM" id="Coils"/>
    </source>
</evidence>
<keyword evidence="5 8" id="KW-0472">Membrane</keyword>
<keyword evidence="4 8" id="KW-1133">Transmembrane helix</keyword>
<organism evidence="10 11">
    <name type="scientific">Zostera marina</name>
    <name type="common">Eelgrass</name>
    <dbReference type="NCBI Taxonomy" id="29655"/>
    <lineage>
        <taxon>Eukaryota</taxon>
        <taxon>Viridiplantae</taxon>
        <taxon>Streptophyta</taxon>
        <taxon>Embryophyta</taxon>
        <taxon>Tracheophyta</taxon>
        <taxon>Spermatophyta</taxon>
        <taxon>Magnoliopsida</taxon>
        <taxon>Liliopsida</taxon>
        <taxon>Zosteraceae</taxon>
        <taxon>Zostera</taxon>
    </lineage>
</organism>
<dbReference type="GO" id="GO:0005886">
    <property type="term" value="C:plasma membrane"/>
    <property type="evidence" value="ECO:0000318"/>
    <property type="project" value="GO_Central"/>
</dbReference>
<evidence type="ECO:0000256" key="1">
    <source>
        <dbReference type="ARBA" id="ARBA00004211"/>
    </source>
</evidence>
<feature type="transmembrane region" description="Helical" evidence="8">
    <location>
        <begin position="219"/>
        <end position="239"/>
    </location>
</feature>
<comment type="subcellular location">
    <subcellularLocation>
        <location evidence="1">Membrane</location>
        <topology evidence="1">Single-pass type IV membrane protein</topology>
    </subcellularLocation>
</comment>
<accession>A0A0K9NNC2</accession>
<comment type="caution">
    <text evidence="10">The sequence shown here is derived from an EMBL/GenBank/DDBJ whole genome shotgun (WGS) entry which is preliminary data.</text>
</comment>
<sequence length="243" mass="26863">MSTGDLLEIEPLELKFPLESKKLISCSLHLLNKIEENVAFKVKTTNPKKYCVRPNTGVVAPHSTCDVLVTMQNMKDFPTDLQCKDKFLVQSVSLSGGPSTLSAKDITAEMFSKESGNNVEECKLRVVYIAPAQPPSPVPEGSDEDTSSPRPSQFDHHNASSDLTMASRSLVGNQNRTSDTSAILSKLTQEKNRSLEENKKLRQELEVVRREASNRRSGGFSLMFVVSMALVGIFLGYILKKKV</sequence>
<dbReference type="PROSITE" id="PS50202">
    <property type="entry name" value="MSP"/>
    <property type="match status" value="1"/>
</dbReference>
<dbReference type="InterPro" id="IPR000535">
    <property type="entry name" value="MSP_dom"/>
</dbReference>
<reference evidence="11" key="1">
    <citation type="journal article" date="2016" name="Nature">
        <title>The genome of the seagrass Zostera marina reveals angiosperm adaptation to the sea.</title>
        <authorList>
            <person name="Olsen J.L."/>
            <person name="Rouze P."/>
            <person name="Verhelst B."/>
            <person name="Lin Y.-C."/>
            <person name="Bayer T."/>
            <person name="Collen J."/>
            <person name="Dattolo E."/>
            <person name="De Paoli E."/>
            <person name="Dittami S."/>
            <person name="Maumus F."/>
            <person name="Michel G."/>
            <person name="Kersting A."/>
            <person name="Lauritano C."/>
            <person name="Lohaus R."/>
            <person name="Toepel M."/>
            <person name="Tonon T."/>
            <person name="Vanneste K."/>
            <person name="Amirebrahimi M."/>
            <person name="Brakel J."/>
            <person name="Bostroem C."/>
            <person name="Chovatia M."/>
            <person name="Grimwood J."/>
            <person name="Jenkins J.W."/>
            <person name="Jueterbock A."/>
            <person name="Mraz A."/>
            <person name="Stam W.T."/>
            <person name="Tice H."/>
            <person name="Bornberg-Bauer E."/>
            <person name="Green P.J."/>
            <person name="Pearson G.A."/>
            <person name="Procaccini G."/>
            <person name="Duarte C.M."/>
            <person name="Schmutz J."/>
            <person name="Reusch T.B.H."/>
            <person name="Van de Peer Y."/>
        </authorList>
    </citation>
    <scope>NUCLEOTIDE SEQUENCE [LARGE SCALE GENOMIC DNA]</scope>
    <source>
        <strain evidence="11">cv. Finnish</strain>
    </source>
</reference>
<evidence type="ECO:0000256" key="5">
    <source>
        <dbReference type="ARBA" id="ARBA00023136"/>
    </source>
</evidence>
<feature type="coiled-coil region" evidence="6">
    <location>
        <begin position="184"/>
        <end position="215"/>
    </location>
</feature>
<dbReference type="STRING" id="29655.A0A0K9NNC2"/>
<dbReference type="PIRSF" id="PIRSF019693">
    <property type="entry name" value="VAMP-associated"/>
    <property type="match status" value="1"/>
</dbReference>
<feature type="region of interest" description="Disordered" evidence="7">
    <location>
        <begin position="132"/>
        <end position="160"/>
    </location>
</feature>
<dbReference type="OrthoDB" id="264603at2759"/>
<evidence type="ECO:0000313" key="11">
    <source>
        <dbReference type="Proteomes" id="UP000036987"/>
    </source>
</evidence>
<evidence type="ECO:0000313" key="10">
    <source>
        <dbReference type="EMBL" id="KMZ57490.1"/>
    </source>
</evidence>